<accession>A0ABT2EAK3</accession>
<feature type="transmembrane region" description="Helical" evidence="1">
    <location>
        <begin position="166"/>
        <end position="183"/>
    </location>
</feature>
<dbReference type="Pfam" id="PF01970">
    <property type="entry name" value="TctA"/>
    <property type="match status" value="1"/>
</dbReference>
<feature type="transmembrane region" description="Helical" evidence="1">
    <location>
        <begin position="390"/>
        <end position="423"/>
    </location>
</feature>
<feature type="transmembrane region" description="Helical" evidence="1">
    <location>
        <begin position="259"/>
        <end position="282"/>
    </location>
</feature>
<sequence length="503" mass="52280">MGGFLDAILTVMQPYNLLALVVGVALGSLFSAIPGLTSTLALALLLPLTYSLPTDTAFVIMIGLMGGGLYGGMLTAITLNIPGAPGSVATTFDGHPMFRNGQGGKAIGWATISSIIGGVISSIILAAGALQLAKVALSFGPPEMFALTIFGMAAVISLNTDLTKSALAGIFGLILGTVGIDAFGDFRFHFGVNDLAGGMPLLPAVVGLFALVKVFQAMNTSVDKPTISFSSAETADTRMRLPGVKSILKRWKTLLRGSLIGTFVGFLPGAGGNIAAFAAYNVEKRASRTPEKFGQGAEEGVIASESANNATPGGSLIPTLTLGIPGDQFAAVMIGGFIIHGLPVGPLLFRDHVDIIYVIFVTTFLMNFLFLPIGWVGSMMAVPLARLRDTLLIPIIAAFSLAGLFAIAGTTSNILIALIFAIIGLAADRFGFPPAPLILGLILSSIMEDAMNQSLTLSGGDYSIFITHPISACFLLAAILFVLLPLVFDKRKAKKQQATRGLS</sequence>
<evidence type="ECO:0000256" key="1">
    <source>
        <dbReference type="SAM" id="Phobius"/>
    </source>
</evidence>
<comment type="caution">
    <text evidence="3">The sequence shown here is derived from an EMBL/GenBank/DDBJ whole genome shotgun (WGS) entry which is preliminary data.</text>
</comment>
<keyword evidence="4" id="KW-1185">Reference proteome</keyword>
<dbReference type="RefSeq" id="WP_259035116.1">
    <property type="nucleotide sequence ID" value="NZ_JAJISC010000002.1"/>
</dbReference>
<dbReference type="EMBL" id="JAJISC010000002">
    <property type="protein sequence ID" value="MCS2608605.1"/>
    <property type="molecule type" value="Genomic_DNA"/>
</dbReference>
<feature type="transmembrane region" description="Helical" evidence="1">
    <location>
        <begin position="20"/>
        <end position="46"/>
    </location>
</feature>
<feature type="transmembrane region" description="Helical" evidence="1">
    <location>
        <begin position="195"/>
        <end position="215"/>
    </location>
</feature>
<dbReference type="PANTHER" id="PTHR35342:SF5">
    <property type="entry name" value="TRICARBOXYLIC TRANSPORT PROTEIN"/>
    <property type="match status" value="1"/>
</dbReference>
<feature type="transmembrane region" description="Helical" evidence="1">
    <location>
        <begin position="355"/>
        <end position="378"/>
    </location>
</feature>
<evidence type="ECO:0000313" key="4">
    <source>
        <dbReference type="Proteomes" id="UP001165542"/>
    </source>
</evidence>
<dbReference type="PANTHER" id="PTHR35342">
    <property type="entry name" value="TRICARBOXYLIC TRANSPORT PROTEIN"/>
    <property type="match status" value="1"/>
</dbReference>
<feature type="transmembrane region" description="Helical" evidence="1">
    <location>
        <begin position="462"/>
        <end position="488"/>
    </location>
</feature>
<protein>
    <submittedName>
        <fullName evidence="3">Tripartite tricarboxylate transporter permease</fullName>
    </submittedName>
</protein>
<reference evidence="3" key="1">
    <citation type="submission" date="2021-11" db="EMBL/GenBank/DDBJ databases">
        <title>Halomonas sp., isolated from a coastal aquaculture zone in Dongshan Bay.</title>
        <authorList>
            <person name="Lin W."/>
        </authorList>
    </citation>
    <scope>NUCLEOTIDE SEQUENCE</scope>
    <source>
        <strain evidence="3">Yzlin-01</strain>
    </source>
</reference>
<feature type="transmembrane region" description="Helical" evidence="1">
    <location>
        <begin position="144"/>
        <end position="160"/>
    </location>
</feature>
<keyword evidence="1" id="KW-0812">Transmembrane</keyword>
<proteinExistence type="predicted"/>
<feature type="transmembrane region" description="Helical" evidence="1">
    <location>
        <begin position="58"/>
        <end position="81"/>
    </location>
</feature>
<name>A0ABT2EAK3_9GAMM</name>
<evidence type="ECO:0000259" key="2">
    <source>
        <dbReference type="Pfam" id="PF01970"/>
    </source>
</evidence>
<organism evidence="3 4">
    <name type="scientific">Halomonas dongshanensis</name>
    <dbReference type="NCBI Taxonomy" id="2890835"/>
    <lineage>
        <taxon>Bacteria</taxon>
        <taxon>Pseudomonadati</taxon>
        <taxon>Pseudomonadota</taxon>
        <taxon>Gammaproteobacteria</taxon>
        <taxon>Oceanospirillales</taxon>
        <taxon>Halomonadaceae</taxon>
        <taxon>Halomonas</taxon>
    </lineage>
</organism>
<evidence type="ECO:0000313" key="3">
    <source>
        <dbReference type="EMBL" id="MCS2608605.1"/>
    </source>
</evidence>
<feature type="transmembrane region" description="Helical" evidence="1">
    <location>
        <begin position="106"/>
        <end position="132"/>
    </location>
</feature>
<feature type="domain" description="DUF112" evidence="2">
    <location>
        <begin position="17"/>
        <end position="439"/>
    </location>
</feature>
<dbReference type="InterPro" id="IPR002823">
    <property type="entry name" value="DUF112_TM"/>
</dbReference>
<dbReference type="Proteomes" id="UP001165542">
    <property type="component" value="Unassembled WGS sequence"/>
</dbReference>
<keyword evidence="1" id="KW-1133">Transmembrane helix</keyword>
<feature type="transmembrane region" description="Helical" evidence="1">
    <location>
        <begin position="329"/>
        <end position="349"/>
    </location>
</feature>
<gene>
    <name evidence="3" type="ORF">LLY24_04625</name>
</gene>
<keyword evidence="1" id="KW-0472">Membrane</keyword>